<dbReference type="SUPFAM" id="SSF51126">
    <property type="entry name" value="Pectin lyase-like"/>
    <property type="match status" value="1"/>
</dbReference>
<evidence type="ECO:0000313" key="5">
    <source>
        <dbReference type="Proteomes" id="UP000324020"/>
    </source>
</evidence>
<dbReference type="Proteomes" id="UP000324020">
    <property type="component" value="Unassembled WGS sequence"/>
</dbReference>
<sequence>MRAATGSGTSEGVTMSDDRLEAGFLAAACVVAVIAVALGVALPVAGAGGAGGGGTGGAGAGGAADASGAVAGPNASDAPGLDVATDFAATGVTAPDREGTATVDGESFASAQAAVDAADPGETVILDGRFDERVNASVDDLRIVADEGGAVIDGGGEGRVFTVSGENVTVSGVWVRSSGSDLGAEDAGVFVAGDRARIESVRITDTAYGIWIDGADEAAIEDVRIDGRKDVYPITDRGNGIHLFETSGTVVRDTEITDVRDGIYFSWATDVLAENNTIRHARYGVHYMYSDDNRLVDNVAADNGVGYALMVSEGLTVRNNTALRSDDTSGHGILAKDIEDSTIAGNHLVANRNGVYLYNAQGNRLVDNLIYRNEIGIHSAAESGSEVVAGNSFVRNGRAVRTARNSLVAWNGTDRGNYWSGAQVADRDGDGVSEIRHRPIGIVENLVADHPQAAAFANSPAFEAVRLAESSFPVIESPGVVDRRPLVEPNHDWRAYEPRDAAGASDGGDGGPDRAANRTADTEDTP</sequence>
<gene>
    <name evidence="4" type="ORF">SAMN04488067_108121</name>
</gene>
<evidence type="ECO:0000256" key="2">
    <source>
        <dbReference type="SAM" id="Phobius"/>
    </source>
</evidence>
<reference evidence="4 5" key="1">
    <citation type="submission" date="2016-10" db="EMBL/GenBank/DDBJ databases">
        <authorList>
            <person name="Varghese N."/>
            <person name="Submissions S."/>
        </authorList>
    </citation>
    <scope>NUCLEOTIDE SEQUENCE [LARGE SCALE GENOMIC DNA]</scope>
    <source>
        <strain evidence="4 5">CGMCC 1.3527</strain>
    </source>
</reference>
<feature type="transmembrane region" description="Helical" evidence="2">
    <location>
        <begin position="24"/>
        <end position="45"/>
    </location>
</feature>
<dbReference type="SMART" id="SM00722">
    <property type="entry name" value="CASH"/>
    <property type="match status" value="2"/>
</dbReference>
<dbReference type="AlphaFoldDB" id="A0A1G7NUU1"/>
<dbReference type="Pfam" id="PF05048">
    <property type="entry name" value="NosD"/>
    <property type="match status" value="1"/>
</dbReference>
<dbReference type="InterPro" id="IPR026464">
    <property type="entry name" value="NosD_copper_fam"/>
</dbReference>
<feature type="region of interest" description="Disordered" evidence="1">
    <location>
        <begin position="483"/>
        <end position="526"/>
    </location>
</feature>
<evidence type="ECO:0000259" key="3">
    <source>
        <dbReference type="SMART" id="SM00722"/>
    </source>
</evidence>
<dbReference type="SMART" id="SM00710">
    <property type="entry name" value="PbH1"/>
    <property type="match status" value="9"/>
</dbReference>
<protein>
    <submittedName>
        <fullName evidence="4">Nitrous oxidase accessory protein</fullName>
    </submittedName>
</protein>
<dbReference type="InterPro" id="IPR011050">
    <property type="entry name" value="Pectin_lyase_fold/virulence"/>
</dbReference>
<feature type="compositionally biased region" description="Basic and acidic residues" evidence="1">
    <location>
        <begin position="483"/>
        <end position="500"/>
    </location>
</feature>
<organism evidence="4 5">
    <name type="scientific">Halorubrum xinjiangense</name>
    <dbReference type="NCBI Taxonomy" id="261291"/>
    <lineage>
        <taxon>Archaea</taxon>
        <taxon>Methanobacteriati</taxon>
        <taxon>Methanobacteriota</taxon>
        <taxon>Stenosarchaea group</taxon>
        <taxon>Halobacteria</taxon>
        <taxon>Halobacteriales</taxon>
        <taxon>Haloferacaceae</taxon>
        <taxon>Halorubrum</taxon>
    </lineage>
</organism>
<evidence type="ECO:0000313" key="4">
    <source>
        <dbReference type="EMBL" id="SDF77805.1"/>
    </source>
</evidence>
<dbReference type="Gene3D" id="2.160.20.10">
    <property type="entry name" value="Single-stranded right-handed beta-helix, Pectin lyase-like"/>
    <property type="match status" value="1"/>
</dbReference>
<keyword evidence="2" id="KW-0472">Membrane</keyword>
<keyword evidence="2" id="KW-1133">Transmembrane helix</keyword>
<dbReference type="EMBL" id="FNBO01000008">
    <property type="protein sequence ID" value="SDF77805.1"/>
    <property type="molecule type" value="Genomic_DNA"/>
</dbReference>
<evidence type="ECO:0000256" key="1">
    <source>
        <dbReference type="SAM" id="MobiDB-lite"/>
    </source>
</evidence>
<accession>A0A1G7NUU1</accession>
<dbReference type="InterPro" id="IPR007742">
    <property type="entry name" value="NosD_dom"/>
</dbReference>
<feature type="domain" description="Carbohydrate-binding/sugar hydrolysis" evidence="3">
    <location>
        <begin position="272"/>
        <end position="445"/>
    </location>
</feature>
<proteinExistence type="predicted"/>
<dbReference type="InterPro" id="IPR012334">
    <property type="entry name" value="Pectin_lyas_fold"/>
</dbReference>
<keyword evidence="5" id="KW-1185">Reference proteome</keyword>
<dbReference type="NCBIfam" id="TIGR03804">
    <property type="entry name" value="para_beta_helix"/>
    <property type="match status" value="3"/>
</dbReference>
<dbReference type="InterPro" id="IPR006626">
    <property type="entry name" value="PbH1"/>
</dbReference>
<feature type="domain" description="Carbohydrate-binding/sugar hydrolysis" evidence="3">
    <location>
        <begin position="125"/>
        <end position="266"/>
    </location>
</feature>
<dbReference type="InterPro" id="IPR022441">
    <property type="entry name" value="Para_beta_helix_rpt-2"/>
</dbReference>
<keyword evidence="2" id="KW-0812">Transmembrane</keyword>
<dbReference type="InterPro" id="IPR006633">
    <property type="entry name" value="Carb-bd_sugar_hydrolysis-dom"/>
</dbReference>
<dbReference type="NCBIfam" id="TIGR04247">
    <property type="entry name" value="NosD_copper_fam"/>
    <property type="match status" value="1"/>
</dbReference>
<name>A0A1G7NUU1_9EURY</name>